<evidence type="ECO:0000313" key="1">
    <source>
        <dbReference type="EMBL" id="MBW0574416.1"/>
    </source>
</evidence>
<evidence type="ECO:0000313" key="2">
    <source>
        <dbReference type="Proteomes" id="UP000765509"/>
    </source>
</evidence>
<protein>
    <submittedName>
        <fullName evidence="1">Uncharacterized protein</fullName>
    </submittedName>
</protein>
<proteinExistence type="predicted"/>
<accession>A0A9Q3PV27</accession>
<sequence>MLDKARHIAKRCMQDSFKYAKERWDKSDRPPDFKVGGLVLVSTLNFNKIKVPKKLKNFFEGTFMIKELHGHHAVQLELTGELMNKTPNFAVSLINPYMSSDKELFLLGNKTPLKIPPLEEGEERKNVKVLKERRTKNRKEREFLVRYRKPAQED</sequence>
<keyword evidence="2" id="KW-1185">Reference proteome</keyword>
<comment type="caution">
    <text evidence="1">The sequence shown here is derived from an EMBL/GenBank/DDBJ whole genome shotgun (WGS) entry which is preliminary data.</text>
</comment>
<organism evidence="1 2">
    <name type="scientific">Austropuccinia psidii MF-1</name>
    <dbReference type="NCBI Taxonomy" id="1389203"/>
    <lineage>
        <taxon>Eukaryota</taxon>
        <taxon>Fungi</taxon>
        <taxon>Dikarya</taxon>
        <taxon>Basidiomycota</taxon>
        <taxon>Pucciniomycotina</taxon>
        <taxon>Pucciniomycetes</taxon>
        <taxon>Pucciniales</taxon>
        <taxon>Sphaerophragmiaceae</taxon>
        <taxon>Austropuccinia</taxon>
    </lineage>
</organism>
<name>A0A9Q3PV27_9BASI</name>
<dbReference type="Proteomes" id="UP000765509">
    <property type="component" value="Unassembled WGS sequence"/>
</dbReference>
<dbReference type="EMBL" id="AVOT02094167">
    <property type="protein sequence ID" value="MBW0574416.1"/>
    <property type="molecule type" value="Genomic_DNA"/>
</dbReference>
<reference evidence="1" key="1">
    <citation type="submission" date="2021-03" db="EMBL/GenBank/DDBJ databases">
        <title>Draft genome sequence of rust myrtle Austropuccinia psidii MF-1, a brazilian biotype.</title>
        <authorList>
            <person name="Quecine M.C."/>
            <person name="Pachon D.M.R."/>
            <person name="Bonatelli M.L."/>
            <person name="Correr F.H."/>
            <person name="Franceschini L.M."/>
            <person name="Leite T.F."/>
            <person name="Margarido G.R.A."/>
            <person name="Almeida C.A."/>
            <person name="Ferrarezi J.A."/>
            <person name="Labate C.A."/>
        </authorList>
    </citation>
    <scope>NUCLEOTIDE SEQUENCE</scope>
    <source>
        <strain evidence="1">MF-1</strain>
    </source>
</reference>
<dbReference type="AlphaFoldDB" id="A0A9Q3PV27"/>
<gene>
    <name evidence="1" type="ORF">O181_114131</name>
</gene>